<dbReference type="AlphaFoldDB" id="A0A0R2HLY6"/>
<evidence type="ECO:0000313" key="4">
    <source>
        <dbReference type="Proteomes" id="UP000076244"/>
    </source>
</evidence>
<organism evidence="2 5">
    <name type="scientific">Pediococcus damnosus</name>
    <dbReference type="NCBI Taxonomy" id="51663"/>
    <lineage>
        <taxon>Bacteria</taxon>
        <taxon>Bacillati</taxon>
        <taxon>Bacillota</taxon>
        <taxon>Bacilli</taxon>
        <taxon>Lactobacillales</taxon>
        <taxon>Lactobacillaceae</taxon>
        <taxon>Pediococcus</taxon>
    </lineage>
</organism>
<sequence>MKFKGWWMVNIGLVVLFFGTFIFILFRKVDGAGVVQTPQAKEIALVVLGIFFLLVIVCQLVVYLVIHNRKE</sequence>
<proteinExistence type="predicted"/>
<accession>A0A0R2HLY6</accession>
<name>A0A0R2HLY6_9LACO</name>
<dbReference type="RefSeq" id="WP_046871406.1">
    <property type="nucleotide sequence ID" value="NZ_BAAAXI010000186.1"/>
</dbReference>
<evidence type="ECO:0000313" key="2">
    <source>
        <dbReference type="EMBL" id="AMV63082.1"/>
    </source>
</evidence>
<dbReference type="EMBL" id="CP012288">
    <property type="protein sequence ID" value="AMV67027.1"/>
    <property type="molecule type" value="Genomic_DNA"/>
</dbReference>
<keyword evidence="1" id="KW-1133">Transmembrane helix</keyword>
<dbReference type="Proteomes" id="UP000076405">
    <property type="component" value="Chromosome"/>
</dbReference>
<evidence type="ECO:0000256" key="1">
    <source>
        <dbReference type="SAM" id="Phobius"/>
    </source>
</evidence>
<dbReference type="Pfam" id="PF13061">
    <property type="entry name" value="DUF3923"/>
    <property type="match status" value="1"/>
</dbReference>
<feature type="transmembrane region" description="Helical" evidence="1">
    <location>
        <begin position="46"/>
        <end position="66"/>
    </location>
</feature>
<dbReference type="InterPro" id="IPR025037">
    <property type="entry name" value="DUF3923"/>
</dbReference>
<dbReference type="KEGG" id="pdm:ADU72_1094"/>
<feature type="transmembrane region" description="Helical" evidence="1">
    <location>
        <begin position="7"/>
        <end position="26"/>
    </location>
</feature>
<protein>
    <recommendedName>
        <fullName evidence="6">NADH:ubiquinone oxidoreductase</fullName>
    </recommendedName>
</protein>
<evidence type="ECO:0008006" key="6">
    <source>
        <dbReference type="Google" id="ProtNLM"/>
    </source>
</evidence>
<reference evidence="4 5" key="1">
    <citation type="journal article" date="2016" name="PLoS ONE">
        <title>The Identification of Novel Diagnostic Marker Genes for the Detection of Beer Spoiling Pediococcus damnosus Strains Using the BlAst Diagnostic Gene findEr.</title>
        <authorList>
            <person name="Behr J."/>
            <person name="Geissler A.J."/>
            <person name="Schmid J."/>
            <person name="Zehe A."/>
            <person name="Vogel R.F."/>
        </authorList>
    </citation>
    <scope>NUCLEOTIDE SEQUENCE [LARGE SCALE GENOMIC DNA]</scope>
    <source>
        <strain evidence="2 5">TMW 2.1533</strain>
        <strain evidence="3 4">TMW 2.1535</strain>
    </source>
</reference>
<evidence type="ECO:0000313" key="3">
    <source>
        <dbReference type="EMBL" id="AMV67027.1"/>
    </source>
</evidence>
<keyword evidence="1" id="KW-0812">Transmembrane</keyword>
<gene>
    <name evidence="2" type="ORF">ADU70_1602</name>
    <name evidence="3" type="ORF">ADU72_1094</name>
</gene>
<evidence type="ECO:0000313" key="5">
    <source>
        <dbReference type="Proteomes" id="UP000076405"/>
    </source>
</evidence>
<dbReference type="OrthoDB" id="2413843at2"/>
<keyword evidence="1" id="KW-0472">Membrane</keyword>
<keyword evidence="4" id="KW-1185">Reference proteome</keyword>
<dbReference type="Proteomes" id="UP000076244">
    <property type="component" value="Chromosome"/>
</dbReference>
<dbReference type="EMBL" id="CP012275">
    <property type="protein sequence ID" value="AMV63082.1"/>
    <property type="molecule type" value="Genomic_DNA"/>
</dbReference>